<dbReference type="InterPro" id="IPR000859">
    <property type="entry name" value="CUB_dom"/>
</dbReference>
<organism evidence="3">
    <name type="scientific">Magallana gigas</name>
    <name type="common">Pacific oyster</name>
    <name type="synonym">Crassostrea gigas</name>
    <dbReference type="NCBI Taxonomy" id="29159"/>
    <lineage>
        <taxon>Eukaryota</taxon>
        <taxon>Metazoa</taxon>
        <taxon>Spiralia</taxon>
        <taxon>Lophotrochozoa</taxon>
        <taxon>Mollusca</taxon>
        <taxon>Bivalvia</taxon>
        <taxon>Autobranchia</taxon>
        <taxon>Pteriomorphia</taxon>
        <taxon>Ostreida</taxon>
        <taxon>Ostreoidea</taxon>
        <taxon>Ostreidae</taxon>
        <taxon>Magallana</taxon>
    </lineage>
</organism>
<dbReference type="InterPro" id="IPR035914">
    <property type="entry name" value="Sperma_CUB_dom_sf"/>
</dbReference>
<dbReference type="AlphaFoldDB" id="K1PVW8"/>
<dbReference type="PROSITE" id="PS01180">
    <property type="entry name" value="CUB"/>
    <property type="match status" value="1"/>
</dbReference>
<dbReference type="PROSITE" id="PS00022">
    <property type="entry name" value="EGF_1"/>
    <property type="match status" value="1"/>
</dbReference>
<evidence type="ECO:0000256" key="2">
    <source>
        <dbReference type="PROSITE-ProRule" id="PRU00059"/>
    </source>
</evidence>
<keyword evidence="1" id="KW-1015">Disulfide bond</keyword>
<reference evidence="3" key="1">
    <citation type="journal article" date="2012" name="Nature">
        <title>The oyster genome reveals stress adaptation and complexity of shell formation.</title>
        <authorList>
            <person name="Zhang G."/>
            <person name="Fang X."/>
            <person name="Guo X."/>
            <person name="Li L."/>
            <person name="Luo R."/>
            <person name="Xu F."/>
            <person name="Yang P."/>
            <person name="Zhang L."/>
            <person name="Wang X."/>
            <person name="Qi H."/>
            <person name="Xiong Z."/>
            <person name="Que H."/>
            <person name="Xie Y."/>
            <person name="Holland P.W."/>
            <person name="Paps J."/>
            <person name="Zhu Y."/>
            <person name="Wu F."/>
            <person name="Chen Y."/>
            <person name="Wang J."/>
            <person name="Peng C."/>
            <person name="Meng J."/>
            <person name="Yang L."/>
            <person name="Liu J."/>
            <person name="Wen B."/>
            <person name="Zhang N."/>
            <person name="Huang Z."/>
            <person name="Zhu Q."/>
            <person name="Feng Y."/>
            <person name="Mount A."/>
            <person name="Hedgecock D."/>
            <person name="Xu Z."/>
            <person name="Liu Y."/>
            <person name="Domazet-Loso T."/>
            <person name="Du Y."/>
            <person name="Sun X."/>
            <person name="Zhang S."/>
            <person name="Liu B."/>
            <person name="Cheng P."/>
            <person name="Jiang X."/>
            <person name="Li J."/>
            <person name="Fan D."/>
            <person name="Wang W."/>
            <person name="Fu W."/>
            <person name="Wang T."/>
            <person name="Wang B."/>
            <person name="Zhang J."/>
            <person name="Peng Z."/>
            <person name="Li Y."/>
            <person name="Li N."/>
            <person name="Wang J."/>
            <person name="Chen M."/>
            <person name="He Y."/>
            <person name="Tan F."/>
            <person name="Song X."/>
            <person name="Zheng Q."/>
            <person name="Huang R."/>
            <person name="Yang H."/>
            <person name="Du X."/>
            <person name="Chen L."/>
            <person name="Yang M."/>
            <person name="Gaffney P.M."/>
            <person name="Wang S."/>
            <person name="Luo L."/>
            <person name="She Z."/>
            <person name="Ming Y."/>
            <person name="Huang W."/>
            <person name="Zhang S."/>
            <person name="Huang B."/>
            <person name="Zhang Y."/>
            <person name="Qu T."/>
            <person name="Ni P."/>
            <person name="Miao G."/>
            <person name="Wang J."/>
            <person name="Wang Q."/>
            <person name="Steinberg C.E."/>
            <person name="Wang H."/>
            <person name="Li N."/>
            <person name="Qian L."/>
            <person name="Zhang G."/>
            <person name="Li Y."/>
            <person name="Yang H."/>
            <person name="Liu X."/>
            <person name="Wang J."/>
            <person name="Yin Y."/>
            <person name="Wang J."/>
        </authorList>
    </citation>
    <scope>NUCLEOTIDE SEQUENCE [LARGE SCALE GENOMIC DNA]</scope>
    <source>
        <strain evidence="3">05x7-T-G4-1.051#20</strain>
    </source>
</reference>
<protein>
    <submittedName>
        <fullName evidence="3">Zinc metalloproteinase nas-36</fullName>
    </submittedName>
</protein>
<name>K1PVW8_MAGGI</name>
<dbReference type="EMBL" id="JH818422">
    <property type="protein sequence ID" value="EKC25883.1"/>
    <property type="molecule type" value="Genomic_DNA"/>
</dbReference>
<evidence type="ECO:0000256" key="1">
    <source>
        <dbReference type="ARBA" id="ARBA00023157"/>
    </source>
</evidence>
<dbReference type="CDD" id="cd00041">
    <property type="entry name" value="CUB"/>
    <property type="match status" value="1"/>
</dbReference>
<comment type="caution">
    <text evidence="2">Lacks conserved residue(s) required for the propagation of feature annotation.</text>
</comment>
<accession>K1PVW8</accession>
<dbReference type="Gene3D" id="2.60.120.290">
    <property type="entry name" value="Spermadhesin, CUB domain"/>
    <property type="match status" value="1"/>
</dbReference>
<dbReference type="InParanoid" id="K1PVW8"/>
<evidence type="ECO:0000313" key="3">
    <source>
        <dbReference type="EMBL" id="EKC25883.1"/>
    </source>
</evidence>
<dbReference type="SMART" id="SM00042">
    <property type="entry name" value="CUB"/>
    <property type="match status" value="1"/>
</dbReference>
<sequence>MSFRDSTLESLVGSSSGLTHLDVREITQAYNCAGHCTNRVYCRNGGFVGADCTCVCPDGLSGTECQQVVGDPDCGGVVSLDAVDYVDLKSPNFPNRYPTDKVCTVILTAPTGSNIALDVVDNKMNLKQSTIDNSCSHWLEVRYVSPEIMGPKFCTPFKRIVSKSNTLMMRFDSRFSKDEYPYSNQMFHLRASTGGAGCIFCGDESSKRGERDPGLCLHKHSDKLHSANTIGYIRWRVLPHPQFLYERVLGVLWDLQSGTWLAMEHIRPWKRLEIFDNDIHL</sequence>
<dbReference type="Pfam" id="PF00431">
    <property type="entry name" value="CUB"/>
    <property type="match status" value="1"/>
</dbReference>
<dbReference type="HOGENOM" id="CLU_991269_0_0_1"/>
<dbReference type="InterPro" id="IPR000742">
    <property type="entry name" value="EGF"/>
</dbReference>
<gene>
    <name evidence="3" type="ORF">CGI_10010280</name>
</gene>
<proteinExistence type="predicted"/>
<dbReference type="SUPFAM" id="SSF49854">
    <property type="entry name" value="Spermadhesin, CUB domain"/>
    <property type="match status" value="1"/>
</dbReference>